<keyword evidence="2" id="KW-1185">Reference proteome</keyword>
<accession>A0A4S2KYE3</accession>
<dbReference type="PANTHER" id="PTHR45726">
    <property type="entry name" value="LEUKOTRIENE A-4 HYDROLASE"/>
    <property type="match status" value="1"/>
</dbReference>
<dbReference type="PANTHER" id="PTHR45726:SF3">
    <property type="entry name" value="LEUKOTRIENE A-4 HYDROLASE"/>
    <property type="match status" value="1"/>
</dbReference>
<protein>
    <submittedName>
        <fullName evidence="1">Uncharacterized protein</fullName>
    </submittedName>
</protein>
<feature type="non-terminal residue" evidence="1">
    <location>
        <position position="1"/>
    </location>
</feature>
<dbReference type="Gene3D" id="2.60.40.1730">
    <property type="entry name" value="tricorn interacting facor f3 domain"/>
    <property type="match status" value="1"/>
</dbReference>
<dbReference type="SUPFAM" id="SSF63737">
    <property type="entry name" value="Leukotriene A4 hydrolase N-terminal domain"/>
    <property type="match status" value="1"/>
</dbReference>
<proteinExistence type="predicted"/>
<evidence type="ECO:0000313" key="2">
    <source>
        <dbReference type="Proteomes" id="UP000310200"/>
    </source>
</evidence>
<organism evidence="1 2">
    <name type="scientific">Temnothorax longispinosus</name>
    <dbReference type="NCBI Taxonomy" id="300112"/>
    <lineage>
        <taxon>Eukaryota</taxon>
        <taxon>Metazoa</taxon>
        <taxon>Ecdysozoa</taxon>
        <taxon>Arthropoda</taxon>
        <taxon>Hexapoda</taxon>
        <taxon>Insecta</taxon>
        <taxon>Pterygota</taxon>
        <taxon>Neoptera</taxon>
        <taxon>Endopterygota</taxon>
        <taxon>Hymenoptera</taxon>
        <taxon>Apocrita</taxon>
        <taxon>Aculeata</taxon>
        <taxon>Formicoidea</taxon>
        <taxon>Formicidae</taxon>
        <taxon>Myrmicinae</taxon>
        <taxon>Temnothorax</taxon>
    </lineage>
</organism>
<name>A0A4S2KYE3_9HYME</name>
<dbReference type="InterPro" id="IPR042097">
    <property type="entry name" value="Aminopeptidase_N-like_N_sf"/>
</dbReference>
<dbReference type="InterPro" id="IPR034015">
    <property type="entry name" value="M1_LTA4H"/>
</dbReference>
<reference evidence="1 2" key="1">
    <citation type="journal article" date="2019" name="Philos. Trans. R. Soc. Lond., B, Biol. Sci.">
        <title>Ant behaviour and brain gene expression of defending hosts depend on the ecological success of the intruding social parasite.</title>
        <authorList>
            <person name="Kaur R."/>
            <person name="Stoldt M."/>
            <person name="Jongepier E."/>
            <person name="Feldmeyer B."/>
            <person name="Menzel F."/>
            <person name="Bornberg-Bauer E."/>
            <person name="Foitzik S."/>
        </authorList>
    </citation>
    <scope>NUCLEOTIDE SEQUENCE [LARGE SCALE GENOMIC DNA]</scope>
    <source>
        <tissue evidence="1">Whole body</tissue>
    </source>
</reference>
<evidence type="ECO:0000313" key="1">
    <source>
        <dbReference type="EMBL" id="TGZ53269.1"/>
    </source>
</evidence>
<gene>
    <name evidence="1" type="ORF">DBV15_11292</name>
</gene>
<dbReference type="STRING" id="300112.A0A4S2KYE3"/>
<dbReference type="Proteomes" id="UP000310200">
    <property type="component" value="Unassembled WGS sequence"/>
</dbReference>
<sequence>SYLEALYYLYLTVNFKSQVLEGHALLTVEKKASTYNELVLDTYNLIITNVRIGYKDTPYHFSTTKLIFTHLENPHDNNFGRKLKITLPNVDSADPSPSTSKRAKRAKGSDNIYTIRIEYKTSPDSPALYWLKEHQTSDLTHPLLISNTKVNYKTMI</sequence>
<dbReference type="EMBL" id="QBLH01001071">
    <property type="protein sequence ID" value="TGZ53269.1"/>
    <property type="molecule type" value="Genomic_DNA"/>
</dbReference>
<dbReference type="AlphaFoldDB" id="A0A4S2KYE3"/>
<comment type="caution">
    <text evidence="1">The sequence shown here is derived from an EMBL/GenBank/DDBJ whole genome shotgun (WGS) entry which is preliminary data.</text>
</comment>